<name>A0ABS7U3C0_9BACT</name>
<evidence type="ECO:0000256" key="1">
    <source>
        <dbReference type="SAM" id="MobiDB-lite"/>
    </source>
</evidence>
<dbReference type="EMBL" id="JAIRAU010000056">
    <property type="protein sequence ID" value="MBZ5715048.1"/>
    <property type="molecule type" value="Genomic_DNA"/>
</dbReference>
<protein>
    <recommendedName>
        <fullName evidence="5">Lipoprotein</fullName>
    </recommendedName>
</protein>
<gene>
    <name evidence="3" type="ORF">K7C98_37935</name>
</gene>
<evidence type="ECO:0000256" key="2">
    <source>
        <dbReference type="SAM" id="SignalP"/>
    </source>
</evidence>
<feature type="region of interest" description="Disordered" evidence="1">
    <location>
        <begin position="15"/>
        <end position="114"/>
    </location>
</feature>
<sequence length="330" mass="34832">MKRLAMLIASFAATACQSPSQETGATETTEPQTSTTTAETSDDSTTTTGTTGPTSGPTTSTATSADTTSTSEDTTSTSEDTTSTATSTTSTATGDDTTGTTADTTTDGTCGLPPLSEEVIQTLGFNVFGSNFETQPGTVVPTDVGAIECCYFKQPVEACVVYSVEPGEGATISPEGMLTIAADAVPGTKYTVTADVEDGRKVLTTEVYVYTPASNPLVGLWHEVAQIPCDDGPEVAPEQPIGELWFRAWGEVNVTWIPFEIYVDYWSDYTYDLDTGDLEIVPNAGNYVPADVEGVGTFTVEGEQLVLQDMWLGSPQDAMKPANCGHRFER</sequence>
<accession>A0ABS7U3C0</accession>
<comment type="caution">
    <text evidence="3">The sequence shown here is derived from an EMBL/GenBank/DDBJ whole genome shotgun (WGS) entry which is preliminary data.</text>
</comment>
<evidence type="ECO:0000313" key="3">
    <source>
        <dbReference type="EMBL" id="MBZ5715048.1"/>
    </source>
</evidence>
<dbReference type="Proteomes" id="UP001139031">
    <property type="component" value="Unassembled WGS sequence"/>
</dbReference>
<keyword evidence="4" id="KW-1185">Reference proteome</keyword>
<keyword evidence="2" id="KW-0732">Signal</keyword>
<reference evidence="3" key="1">
    <citation type="submission" date="2021-08" db="EMBL/GenBank/DDBJ databases">
        <authorList>
            <person name="Stevens D.C."/>
        </authorList>
    </citation>
    <scope>NUCLEOTIDE SEQUENCE</scope>
    <source>
        <strain evidence="3">DSM 53165</strain>
    </source>
</reference>
<organism evidence="3 4">
    <name type="scientific">Nannocystis pusilla</name>
    <dbReference type="NCBI Taxonomy" id="889268"/>
    <lineage>
        <taxon>Bacteria</taxon>
        <taxon>Pseudomonadati</taxon>
        <taxon>Myxococcota</taxon>
        <taxon>Polyangia</taxon>
        <taxon>Nannocystales</taxon>
        <taxon>Nannocystaceae</taxon>
        <taxon>Nannocystis</taxon>
    </lineage>
</organism>
<feature type="signal peptide" evidence="2">
    <location>
        <begin position="1"/>
        <end position="15"/>
    </location>
</feature>
<proteinExistence type="predicted"/>
<feature type="compositionally biased region" description="Low complexity" evidence="1">
    <location>
        <begin position="22"/>
        <end position="109"/>
    </location>
</feature>
<dbReference type="PROSITE" id="PS51257">
    <property type="entry name" value="PROKAR_LIPOPROTEIN"/>
    <property type="match status" value="1"/>
</dbReference>
<dbReference type="RefSeq" id="WP_224196779.1">
    <property type="nucleotide sequence ID" value="NZ_JAIRAU010000056.1"/>
</dbReference>
<evidence type="ECO:0000313" key="4">
    <source>
        <dbReference type="Proteomes" id="UP001139031"/>
    </source>
</evidence>
<feature type="chain" id="PRO_5046898841" description="Lipoprotein" evidence="2">
    <location>
        <begin position="16"/>
        <end position="330"/>
    </location>
</feature>
<evidence type="ECO:0008006" key="5">
    <source>
        <dbReference type="Google" id="ProtNLM"/>
    </source>
</evidence>